<dbReference type="GeneID" id="41594393"/>
<feature type="binding site" description="in other chain" evidence="6">
    <location>
        <position position="94"/>
    </location>
    <ligand>
        <name>5-phospho-alpha-D-ribose 1-diphosphate</name>
        <dbReference type="ChEBI" id="CHEBI:58017"/>
        <note>ligand shared between dimeric partners</note>
    </ligand>
</feature>
<dbReference type="Proteomes" id="UP000236248">
    <property type="component" value="Chromosome NCAV"/>
</dbReference>
<dbReference type="GO" id="GO:0000287">
    <property type="term" value="F:magnesium ion binding"/>
    <property type="evidence" value="ECO:0007669"/>
    <property type="project" value="UniProtKB-UniRule"/>
</dbReference>
<feature type="binding site" evidence="6">
    <location>
        <position position="93"/>
    </location>
    <ligand>
        <name>5-phospho-alpha-D-ribose 1-diphosphate</name>
        <dbReference type="ChEBI" id="CHEBI:58017"/>
        <note>ligand shared between dimeric partners</note>
    </ligand>
</feature>
<evidence type="ECO:0000256" key="6">
    <source>
        <dbReference type="HAMAP-Rule" id="MF_01208"/>
    </source>
</evidence>
<feature type="domain" description="Phosphoribosyltransferase" evidence="7">
    <location>
        <begin position="49"/>
        <end position="158"/>
    </location>
</feature>
<keyword evidence="6" id="KW-0460">Magnesium</keyword>
<dbReference type="AlphaFoldDB" id="A0A2K5APA5"/>
<dbReference type="PANTHER" id="PTHR19278">
    <property type="entry name" value="OROTATE PHOSPHORIBOSYLTRANSFERASE"/>
    <property type="match status" value="1"/>
</dbReference>
<dbReference type="GO" id="GO:0044205">
    <property type="term" value="P:'de novo' UMP biosynthetic process"/>
    <property type="evidence" value="ECO:0007669"/>
    <property type="project" value="UniProtKB-UniRule"/>
</dbReference>
<comment type="similarity">
    <text evidence="6">Belongs to the purine/pyrimidine phosphoribosyltransferase family. PyrE subfamily.</text>
</comment>
<evidence type="ECO:0000256" key="4">
    <source>
        <dbReference type="ARBA" id="ARBA00022679"/>
    </source>
</evidence>
<accession>A0A2K5APA5</accession>
<dbReference type="CDD" id="cd06223">
    <property type="entry name" value="PRTases_typeI"/>
    <property type="match status" value="1"/>
</dbReference>
<comment type="pathway">
    <text evidence="1 6">Pyrimidine metabolism; UMP biosynthesis via de novo pathway; UMP from orotate: step 1/2.</text>
</comment>
<feature type="binding site" evidence="6">
    <location>
        <position position="99"/>
    </location>
    <ligand>
        <name>5-phospho-alpha-D-ribose 1-diphosphate</name>
        <dbReference type="ChEBI" id="CHEBI:58017"/>
        <note>ligand shared between dimeric partners</note>
    </ligand>
</feature>
<reference evidence="9" key="1">
    <citation type="submission" date="2018-01" db="EMBL/GenBank/DDBJ databases">
        <authorList>
            <person name="Kerou L M."/>
        </authorList>
    </citation>
    <scope>NUCLEOTIDE SEQUENCE [LARGE SCALE GENOMIC DNA]</scope>
    <source>
        <strain evidence="9">SCU2</strain>
    </source>
</reference>
<dbReference type="InterPro" id="IPR023031">
    <property type="entry name" value="OPRT"/>
</dbReference>
<dbReference type="NCBIfam" id="TIGR00336">
    <property type="entry name" value="pyrE"/>
    <property type="match status" value="1"/>
</dbReference>
<evidence type="ECO:0000256" key="3">
    <source>
        <dbReference type="ARBA" id="ARBA00022676"/>
    </source>
</evidence>
<keyword evidence="4 6" id="KW-0808">Transferase</keyword>
<evidence type="ECO:0000313" key="9">
    <source>
        <dbReference type="Proteomes" id="UP000236248"/>
    </source>
</evidence>
<sequence length="200" mass="21713">MKSELAEFLLKSNAIRFGIFKLASGKESTYYIDLRVLPSFPAYFRMAIDAMRDVIEQGIGTASIDYICSIPSAGIAYASALAYTLEKGLIYVRKEAKDHGTSKLLEGYLKHGSKVLILDDVATTGSSLAHAVDVVRSNGGVVEHALVLIDRLEGAGELLASKGVRLMSIASIEEVVDLLYEADLLDEDMVRIIKAQIGSR</sequence>
<dbReference type="KEGG" id="ncv:NCAV_0294"/>
<dbReference type="GO" id="GO:0019856">
    <property type="term" value="P:pyrimidine nucleobase biosynthetic process"/>
    <property type="evidence" value="ECO:0007669"/>
    <property type="project" value="TreeGrafter"/>
</dbReference>
<dbReference type="UniPathway" id="UPA00070">
    <property type="reaction ID" value="UER00119"/>
</dbReference>
<comment type="catalytic activity">
    <reaction evidence="6">
        <text>orotidine 5'-phosphate + diphosphate = orotate + 5-phospho-alpha-D-ribose 1-diphosphate</text>
        <dbReference type="Rhea" id="RHEA:10380"/>
        <dbReference type="ChEBI" id="CHEBI:30839"/>
        <dbReference type="ChEBI" id="CHEBI:33019"/>
        <dbReference type="ChEBI" id="CHEBI:57538"/>
        <dbReference type="ChEBI" id="CHEBI:58017"/>
        <dbReference type="EC" id="2.4.2.10"/>
    </reaction>
</comment>
<evidence type="ECO:0000259" key="7">
    <source>
        <dbReference type="Pfam" id="PF00156"/>
    </source>
</evidence>
<dbReference type="PANTHER" id="PTHR19278:SF9">
    <property type="entry name" value="URIDINE 5'-MONOPHOSPHATE SYNTHASE"/>
    <property type="match status" value="1"/>
</dbReference>
<dbReference type="Pfam" id="PF00156">
    <property type="entry name" value="Pribosyltran"/>
    <property type="match status" value="1"/>
</dbReference>
<dbReference type="InterPro" id="IPR029057">
    <property type="entry name" value="PRTase-like"/>
</dbReference>
<keyword evidence="3 6" id="KW-0328">Glycosyltransferase</keyword>
<dbReference type="GO" id="GO:0004588">
    <property type="term" value="F:orotate phosphoribosyltransferase activity"/>
    <property type="evidence" value="ECO:0007669"/>
    <property type="project" value="UniProtKB-UniRule"/>
</dbReference>
<feature type="binding site" evidence="6">
    <location>
        <position position="151"/>
    </location>
    <ligand>
        <name>orotate</name>
        <dbReference type="ChEBI" id="CHEBI:30839"/>
    </ligand>
</feature>
<gene>
    <name evidence="6 8" type="primary">pyrE</name>
    <name evidence="8" type="ORF">NCAV_0294</name>
</gene>
<comment type="cofactor">
    <cofactor evidence="6">
        <name>Mg(2+)</name>
        <dbReference type="ChEBI" id="CHEBI:18420"/>
    </cofactor>
</comment>
<comment type="subunit">
    <text evidence="6">Homodimer.</text>
</comment>
<dbReference type="RefSeq" id="WP_103287700.1">
    <property type="nucleotide sequence ID" value="NZ_LT981265.1"/>
</dbReference>
<evidence type="ECO:0000256" key="2">
    <source>
        <dbReference type="ARBA" id="ARBA00011971"/>
    </source>
</evidence>
<feature type="binding site" description="in other chain" evidence="6">
    <location>
        <begin position="119"/>
        <end position="127"/>
    </location>
    <ligand>
        <name>5-phospho-alpha-D-ribose 1-diphosphate</name>
        <dbReference type="ChEBI" id="CHEBI:58017"/>
        <note>ligand shared between dimeric partners</note>
    </ligand>
</feature>
<keyword evidence="9" id="KW-1185">Reference proteome</keyword>
<evidence type="ECO:0000256" key="5">
    <source>
        <dbReference type="ARBA" id="ARBA00022975"/>
    </source>
</evidence>
<feature type="binding site" evidence="6">
    <location>
        <position position="97"/>
    </location>
    <ligand>
        <name>5-phospho-alpha-D-ribose 1-diphosphate</name>
        <dbReference type="ChEBI" id="CHEBI:58017"/>
        <note>ligand shared between dimeric partners</note>
    </ligand>
</feature>
<dbReference type="EC" id="2.4.2.10" evidence="2 6"/>
<comment type="function">
    <text evidence="6">Catalyzes the transfer of a ribosyl phosphate group from 5-phosphoribose 1-diphosphate to orotate, leading to the formation of orotidine monophosphate (OMP).</text>
</comment>
<dbReference type="HAMAP" id="MF_01208">
    <property type="entry name" value="PyrE"/>
    <property type="match status" value="1"/>
</dbReference>
<proteinExistence type="inferred from homology"/>
<feature type="binding site" evidence="6">
    <location>
        <position position="123"/>
    </location>
    <ligand>
        <name>orotate</name>
        <dbReference type="ChEBI" id="CHEBI:30839"/>
    </ligand>
</feature>
<evidence type="ECO:0000313" key="8">
    <source>
        <dbReference type="EMBL" id="SPC33488.1"/>
    </source>
</evidence>
<name>A0A2K5APA5_9ARCH</name>
<keyword evidence="5 6" id="KW-0665">Pyrimidine biosynthesis</keyword>
<protein>
    <recommendedName>
        <fullName evidence="2 6">Orotate phosphoribosyltransferase</fullName>
        <shortName evidence="6">OPRT</shortName>
        <shortName evidence="6">OPRTase</shortName>
        <ecNumber evidence="2 6">2.4.2.10</ecNumber>
    </recommendedName>
</protein>
<dbReference type="InterPro" id="IPR004467">
    <property type="entry name" value="Or_phspho_trans_dom"/>
</dbReference>
<dbReference type="Gene3D" id="3.40.50.2020">
    <property type="match status" value="1"/>
</dbReference>
<organism evidence="8 9">
    <name type="scientific">Candidatus Nitrosocaldus cavascurensis</name>
    <dbReference type="NCBI Taxonomy" id="2058097"/>
    <lineage>
        <taxon>Archaea</taxon>
        <taxon>Nitrososphaerota</taxon>
        <taxon>Nitrososphaeria</taxon>
        <taxon>Candidatus Nitrosocaldales</taxon>
        <taxon>Candidatus Nitrosocaldaceae</taxon>
        <taxon>Candidatus Nitrosocaldus</taxon>
    </lineage>
</organism>
<dbReference type="SUPFAM" id="SSF53271">
    <property type="entry name" value="PRTase-like"/>
    <property type="match status" value="1"/>
</dbReference>
<evidence type="ECO:0000256" key="1">
    <source>
        <dbReference type="ARBA" id="ARBA00004889"/>
    </source>
</evidence>
<dbReference type="EMBL" id="LT981265">
    <property type="protein sequence ID" value="SPC33488.1"/>
    <property type="molecule type" value="Genomic_DNA"/>
</dbReference>
<dbReference type="InterPro" id="IPR000836">
    <property type="entry name" value="PRTase_dom"/>
</dbReference>